<comment type="caution">
    <text evidence="3">The sequence shown here is derived from an EMBL/GenBank/DDBJ whole genome shotgun (WGS) entry which is preliminary data.</text>
</comment>
<protein>
    <submittedName>
        <fullName evidence="3">Uncharacterized protein</fullName>
    </submittedName>
</protein>
<feature type="chain" id="PRO_5041334908" evidence="2">
    <location>
        <begin position="23"/>
        <end position="98"/>
    </location>
</feature>
<name>A0AA35S2G7_GEOBA</name>
<dbReference type="AlphaFoldDB" id="A0AA35S2G7"/>
<accession>A0AA35S2G7</accession>
<reference evidence="3" key="1">
    <citation type="submission" date="2023-03" db="EMBL/GenBank/DDBJ databases">
        <authorList>
            <person name="Steffen K."/>
            <person name="Cardenas P."/>
        </authorList>
    </citation>
    <scope>NUCLEOTIDE SEQUENCE</scope>
</reference>
<keyword evidence="2" id="KW-0732">Signal</keyword>
<evidence type="ECO:0000313" key="4">
    <source>
        <dbReference type="Proteomes" id="UP001174909"/>
    </source>
</evidence>
<feature type="region of interest" description="Disordered" evidence="1">
    <location>
        <begin position="55"/>
        <end position="98"/>
    </location>
</feature>
<evidence type="ECO:0000256" key="2">
    <source>
        <dbReference type="SAM" id="SignalP"/>
    </source>
</evidence>
<dbReference type="Proteomes" id="UP001174909">
    <property type="component" value="Unassembled WGS sequence"/>
</dbReference>
<evidence type="ECO:0000256" key="1">
    <source>
        <dbReference type="SAM" id="MobiDB-lite"/>
    </source>
</evidence>
<gene>
    <name evidence="3" type="ORF">GBAR_LOCUS12493</name>
</gene>
<proteinExistence type="predicted"/>
<evidence type="ECO:0000313" key="3">
    <source>
        <dbReference type="EMBL" id="CAI8020986.1"/>
    </source>
</evidence>
<organism evidence="3 4">
    <name type="scientific">Geodia barretti</name>
    <name type="common">Barrett's horny sponge</name>
    <dbReference type="NCBI Taxonomy" id="519541"/>
    <lineage>
        <taxon>Eukaryota</taxon>
        <taxon>Metazoa</taxon>
        <taxon>Porifera</taxon>
        <taxon>Demospongiae</taxon>
        <taxon>Heteroscleromorpha</taxon>
        <taxon>Tetractinellida</taxon>
        <taxon>Astrophorina</taxon>
        <taxon>Geodiidae</taxon>
        <taxon>Geodia</taxon>
    </lineage>
</organism>
<sequence>MMSWLLSSPWVIWECVCGFVRGVGRWGRERPGGDRAGLRPLLMNCEKEQSEEIERRGRRKRECEGEREERKEEEGVDTRSRGRGEVNVRKWRSQRQDS</sequence>
<keyword evidence="4" id="KW-1185">Reference proteome</keyword>
<feature type="signal peptide" evidence="2">
    <location>
        <begin position="1"/>
        <end position="22"/>
    </location>
</feature>
<dbReference type="EMBL" id="CASHTH010001860">
    <property type="protein sequence ID" value="CAI8020986.1"/>
    <property type="molecule type" value="Genomic_DNA"/>
</dbReference>